<evidence type="ECO:0000256" key="3">
    <source>
        <dbReference type="ARBA" id="ARBA00022643"/>
    </source>
</evidence>
<dbReference type="PROSITE" id="PS00197">
    <property type="entry name" value="2FE2S_FER_1"/>
    <property type="match status" value="1"/>
</dbReference>
<dbReference type="InterPro" id="IPR006058">
    <property type="entry name" value="2Fe2S_fd_BS"/>
</dbReference>
<dbReference type="GO" id="GO:0016491">
    <property type="term" value="F:oxidoreductase activity"/>
    <property type="evidence" value="ECO:0007669"/>
    <property type="project" value="UniProtKB-KW"/>
</dbReference>
<evidence type="ECO:0000256" key="4">
    <source>
        <dbReference type="ARBA" id="ARBA00022714"/>
    </source>
</evidence>
<evidence type="ECO:0000256" key="5">
    <source>
        <dbReference type="ARBA" id="ARBA00022723"/>
    </source>
</evidence>
<evidence type="ECO:0000256" key="1">
    <source>
        <dbReference type="ARBA" id="ARBA00001917"/>
    </source>
</evidence>
<keyword evidence="5" id="KW-0479">Metal-binding</keyword>
<evidence type="ECO:0000256" key="6">
    <source>
        <dbReference type="ARBA" id="ARBA00023002"/>
    </source>
</evidence>
<dbReference type="InterPro" id="IPR017927">
    <property type="entry name" value="FAD-bd_FR_type"/>
</dbReference>
<protein>
    <submittedName>
        <fullName evidence="11">PDR/VanB family oxidoreductase</fullName>
    </submittedName>
</protein>
<dbReference type="CDD" id="cd06185">
    <property type="entry name" value="PDR_like"/>
    <property type="match status" value="1"/>
</dbReference>
<comment type="cofactor">
    <cofactor evidence="1">
        <name>FMN</name>
        <dbReference type="ChEBI" id="CHEBI:58210"/>
    </cofactor>
</comment>
<dbReference type="AlphaFoldDB" id="A0A975UDA9"/>
<evidence type="ECO:0000256" key="8">
    <source>
        <dbReference type="ARBA" id="ARBA00023014"/>
    </source>
</evidence>
<dbReference type="InterPro" id="IPR001041">
    <property type="entry name" value="2Fe-2S_ferredoxin-type"/>
</dbReference>
<keyword evidence="7" id="KW-0408">Iron</keyword>
<evidence type="ECO:0000259" key="10">
    <source>
        <dbReference type="PROSITE" id="PS51384"/>
    </source>
</evidence>
<evidence type="ECO:0000259" key="9">
    <source>
        <dbReference type="PROSITE" id="PS51085"/>
    </source>
</evidence>
<keyword evidence="4" id="KW-0001">2Fe-2S</keyword>
<dbReference type="RefSeq" id="WP_218562906.1">
    <property type="nucleotide sequence ID" value="NZ_CP076643.1"/>
</dbReference>
<organism evidence="11 12">
    <name type="scientific">Vibrio ostreae</name>
    <dbReference type="NCBI Taxonomy" id="2841925"/>
    <lineage>
        <taxon>Bacteria</taxon>
        <taxon>Pseudomonadati</taxon>
        <taxon>Pseudomonadota</taxon>
        <taxon>Gammaproteobacteria</taxon>
        <taxon>Vibrionales</taxon>
        <taxon>Vibrionaceae</taxon>
        <taxon>Vibrio</taxon>
    </lineage>
</organism>
<keyword evidence="8" id="KW-0411">Iron-sulfur</keyword>
<evidence type="ECO:0000313" key="12">
    <source>
        <dbReference type="Proteomes" id="UP000694232"/>
    </source>
</evidence>
<dbReference type="EMBL" id="CP076643">
    <property type="protein sequence ID" value="QXO18359.1"/>
    <property type="molecule type" value="Genomic_DNA"/>
</dbReference>
<feature type="domain" description="2Fe-2S ferredoxin-type" evidence="9">
    <location>
        <begin position="229"/>
        <end position="316"/>
    </location>
</feature>
<accession>A0A975UDA9</accession>
<dbReference type="InterPro" id="IPR054582">
    <property type="entry name" value="DmmA-like_N"/>
</dbReference>
<dbReference type="Pfam" id="PF00111">
    <property type="entry name" value="Fer2"/>
    <property type="match status" value="1"/>
</dbReference>
<dbReference type="KEGG" id="vos:KNV97_08810"/>
<dbReference type="Pfam" id="PF22290">
    <property type="entry name" value="DmmA-like_N"/>
    <property type="match status" value="1"/>
</dbReference>
<dbReference type="Proteomes" id="UP000694232">
    <property type="component" value="Chromosome 1"/>
</dbReference>
<evidence type="ECO:0000313" key="11">
    <source>
        <dbReference type="EMBL" id="QXO18359.1"/>
    </source>
</evidence>
<reference evidence="11" key="1">
    <citation type="submission" date="2021-06" db="EMBL/GenBank/DDBJ databases">
        <title>Vibrio nov. sp., novel gut bacterium isolated from Yellow Sea oyster.</title>
        <authorList>
            <person name="Muhammad N."/>
            <person name="Nguyen T.H."/>
            <person name="Lee Y.-J."/>
            <person name="Ko J."/>
            <person name="Kim S.-G."/>
        </authorList>
    </citation>
    <scope>NUCLEOTIDE SEQUENCE</scope>
    <source>
        <strain evidence="11">OG9-811</strain>
    </source>
</reference>
<sequence length="316" mass="34853">MQQVKVTARQPQAHNVISLTLSPIDQPTLPNFQAGAHIDLHLGNGLIRQYSLCHSPSSHHDYQIAVKLEQPSRGGSAWIHDQLKVGDVLTISEPKNVFHLADEAKHHVLFAGGIGITPLLSMAQALLETDASFELHYSAQSPDEAAFYQEMTSSGLQHHTQFYFNREGQCLDAHAVLAQQSQTSNLYVCGPQGYIDYVFECARTQGWEESRLHRELFHADPCANSSDNQPFELHLANTGQTFTVPAHSTVLEVLLDAGVDVPFSCEEGVCGTCITRVLAGEPDHRDHYLTPQEQASNQEFLPCCSRAKSASLTIEL</sequence>
<keyword evidence="12" id="KW-1185">Reference proteome</keyword>
<keyword evidence="2" id="KW-0285">Flavoprotein</keyword>
<proteinExistence type="predicted"/>
<dbReference type="PROSITE" id="PS51085">
    <property type="entry name" value="2FE2S_FER_2"/>
    <property type="match status" value="1"/>
</dbReference>
<evidence type="ECO:0000256" key="7">
    <source>
        <dbReference type="ARBA" id="ARBA00023004"/>
    </source>
</evidence>
<gene>
    <name evidence="11" type="ORF">KNV97_08810</name>
</gene>
<keyword evidence="6" id="KW-0560">Oxidoreductase</keyword>
<dbReference type="GO" id="GO:0051537">
    <property type="term" value="F:2 iron, 2 sulfur cluster binding"/>
    <property type="evidence" value="ECO:0007669"/>
    <property type="project" value="UniProtKB-KW"/>
</dbReference>
<evidence type="ECO:0000256" key="2">
    <source>
        <dbReference type="ARBA" id="ARBA00022630"/>
    </source>
</evidence>
<dbReference type="GO" id="GO:0046872">
    <property type="term" value="F:metal ion binding"/>
    <property type="evidence" value="ECO:0007669"/>
    <property type="project" value="UniProtKB-KW"/>
</dbReference>
<keyword evidence="3" id="KW-0288">FMN</keyword>
<name>A0A975UDA9_9VIBR</name>
<dbReference type="PANTHER" id="PTHR47354">
    <property type="entry name" value="NADH OXIDOREDUCTASE HCR"/>
    <property type="match status" value="1"/>
</dbReference>
<dbReference type="CDD" id="cd00207">
    <property type="entry name" value="fer2"/>
    <property type="match status" value="1"/>
</dbReference>
<dbReference type="InterPro" id="IPR050415">
    <property type="entry name" value="MRET"/>
</dbReference>
<feature type="domain" description="FAD-binding FR-type" evidence="10">
    <location>
        <begin position="1"/>
        <end position="101"/>
    </location>
</feature>
<dbReference type="PANTHER" id="PTHR47354:SF1">
    <property type="entry name" value="CARNITINE MONOOXYGENASE REDUCTASE SUBUNIT"/>
    <property type="match status" value="1"/>
</dbReference>
<dbReference type="PROSITE" id="PS51384">
    <property type="entry name" value="FAD_FR"/>
    <property type="match status" value="1"/>
</dbReference>